<evidence type="ECO:0000313" key="2">
    <source>
        <dbReference type="Proteomes" id="UP000712673"/>
    </source>
</evidence>
<organism evidence="1 2">
    <name type="scientific">Tectimicrobiota bacterium</name>
    <dbReference type="NCBI Taxonomy" id="2528274"/>
    <lineage>
        <taxon>Bacteria</taxon>
        <taxon>Pseudomonadati</taxon>
        <taxon>Nitrospinota/Tectimicrobiota group</taxon>
        <taxon>Candidatus Tectimicrobiota</taxon>
    </lineage>
</organism>
<comment type="caution">
    <text evidence="1">The sequence shown here is derived from an EMBL/GenBank/DDBJ whole genome shotgun (WGS) entry which is preliminary data.</text>
</comment>
<dbReference type="Proteomes" id="UP000712673">
    <property type="component" value="Unassembled WGS sequence"/>
</dbReference>
<proteinExistence type="predicted"/>
<evidence type="ECO:0000313" key="1">
    <source>
        <dbReference type="EMBL" id="MBM3226729.1"/>
    </source>
</evidence>
<reference evidence="1" key="1">
    <citation type="submission" date="2019-03" db="EMBL/GenBank/DDBJ databases">
        <title>Lake Tanganyika Metagenome-Assembled Genomes (MAGs).</title>
        <authorList>
            <person name="Tran P."/>
        </authorList>
    </citation>
    <scope>NUCLEOTIDE SEQUENCE</scope>
    <source>
        <strain evidence="1">K_DeepCast_65m_m2_066</strain>
    </source>
</reference>
<protein>
    <submittedName>
        <fullName evidence="1">Uncharacterized protein</fullName>
    </submittedName>
</protein>
<accession>A0A937W491</accession>
<gene>
    <name evidence="1" type="ORF">FJZ47_23440</name>
</gene>
<sequence length="63" mass="7366">MTRRSLGQYDVIVAAFDTSDEKISWLSRTPTERLQHMEMLRRINDGHPATTRLQRVFEAAQYA</sequence>
<name>A0A937W491_UNCTE</name>
<dbReference type="EMBL" id="VGLS01001027">
    <property type="protein sequence ID" value="MBM3226729.1"/>
    <property type="molecule type" value="Genomic_DNA"/>
</dbReference>
<dbReference type="AlphaFoldDB" id="A0A937W491"/>